<evidence type="ECO:0000313" key="2">
    <source>
        <dbReference type="EMBL" id="CEO44719.1"/>
    </source>
</evidence>
<sequence>MTKSQQMTTKQPVNRTNFSSPLYSEATIHHDVIYCSGKIGLDPVTGQLVGDDVAEQTKAALKLLESVLHTAGSSLSSILKCNIFLADVSDFAAMNAACKNSNLEAAEHYLTMPDIAIVPDPKPARVCVSNVVLGRGAKVEIDCIAALEQINEDSRPSRL</sequence>
<dbReference type="Pfam" id="PF01042">
    <property type="entry name" value="Ribonuc_L-PSP"/>
    <property type="match status" value="1"/>
</dbReference>
<dbReference type="SUPFAM" id="SSF55298">
    <property type="entry name" value="YjgF-like"/>
    <property type="match status" value="1"/>
</dbReference>
<reference evidence="2" key="1">
    <citation type="submission" date="2015-01" db="EMBL/GenBank/DDBJ databases">
        <authorList>
            <person name="Durling Mikael"/>
        </authorList>
    </citation>
    <scope>NUCLEOTIDE SEQUENCE</scope>
</reference>
<dbReference type="InterPro" id="IPR035959">
    <property type="entry name" value="RutC-like_sf"/>
</dbReference>
<evidence type="ECO:0000256" key="1">
    <source>
        <dbReference type="ARBA" id="ARBA00010552"/>
    </source>
</evidence>
<dbReference type="CDD" id="cd00448">
    <property type="entry name" value="YjgF_YER057c_UK114_family"/>
    <property type="match status" value="1"/>
</dbReference>
<dbReference type="GO" id="GO:0005739">
    <property type="term" value="C:mitochondrion"/>
    <property type="evidence" value="ECO:0007669"/>
    <property type="project" value="TreeGrafter"/>
</dbReference>
<dbReference type="AlphaFoldDB" id="A0A0B7JJ65"/>
<comment type="similarity">
    <text evidence="1">Belongs to the RutC family.</text>
</comment>
<name>A0A0B7JJ65_BIOOC</name>
<organism evidence="2">
    <name type="scientific">Bionectria ochroleuca</name>
    <name type="common">Gliocladium roseum</name>
    <dbReference type="NCBI Taxonomy" id="29856"/>
    <lineage>
        <taxon>Eukaryota</taxon>
        <taxon>Fungi</taxon>
        <taxon>Dikarya</taxon>
        <taxon>Ascomycota</taxon>
        <taxon>Pezizomycotina</taxon>
        <taxon>Sordariomycetes</taxon>
        <taxon>Hypocreomycetidae</taxon>
        <taxon>Hypocreales</taxon>
        <taxon>Bionectriaceae</taxon>
        <taxon>Clonostachys</taxon>
    </lineage>
</organism>
<protein>
    <submittedName>
        <fullName evidence="2">Uncharacterized protein</fullName>
    </submittedName>
</protein>
<dbReference type="Gene3D" id="3.30.1330.40">
    <property type="entry name" value="RutC-like"/>
    <property type="match status" value="1"/>
</dbReference>
<dbReference type="PANTHER" id="PTHR11803">
    <property type="entry name" value="2-IMINOBUTANOATE/2-IMINOPROPANOATE DEAMINASE RIDA"/>
    <property type="match status" value="1"/>
</dbReference>
<dbReference type="GO" id="GO:0005829">
    <property type="term" value="C:cytosol"/>
    <property type="evidence" value="ECO:0007669"/>
    <property type="project" value="TreeGrafter"/>
</dbReference>
<proteinExistence type="inferred from homology"/>
<accession>A0A0B7JJ65</accession>
<dbReference type="InterPro" id="IPR006175">
    <property type="entry name" value="YjgF/YER057c/UK114"/>
</dbReference>
<dbReference type="GO" id="GO:0019239">
    <property type="term" value="F:deaminase activity"/>
    <property type="evidence" value="ECO:0007669"/>
    <property type="project" value="TreeGrafter"/>
</dbReference>
<dbReference type="EMBL" id="CDPU01000001">
    <property type="protein sequence ID" value="CEO44719.1"/>
    <property type="molecule type" value="Genomic_DNA"/>
</dbReference>
<gene>
    <name evidence="2" type="ORF">BN869_000000774_1</name>
</gene>
<dbReference type="PANTHER" id="PTHR11803:SF58">
    <property type="entry name" value="PROTEIN HMF1-RELATED"/>
    <property type="match status" value="1"/>
</dbReference>